<dbReference type="KEGG" id="sbr:SY1_24030"/>
<protein>
    <submittedName>
        <fullName evidence="1">Uncharacterized protein</fullName>
    </submittedName>
</protein>
<reference evidence="2" key="1">
    <citation type="submission" date="2010-03" db="EMBL/GenBank/DDBJ databases">
        <title>The genome sequence of Synergistetes sp. SGP1.</title>
        <authorList>
            <consortium name="metaHIT consortium -- http://www.metahit.eu/"/>
            <person name="Pajon A."/>
            <person name="Turner K."/>
            <person name="Parkhill J."/>
            <person name="Wade W."/>
            <person name="Vartoukian S."/>
        </authorList>
    </citation>
    <scope>NUCLEOTIDE SEQUENCE [LARGE SCALE GENOMIC DNA]</scope>
    <source>
        <strain evidence="2">SGP1</strain>
    </source>
</reference>
<proteinExistence type="predicted"/>
<dbReference type="EMBL" id="FP929056">
    <property type="protein sequence ID" value="CBL29033.1"/>
    <property type="molecule type" value="Genomic_DNA"/>
</dbReference>
<gene>
    <name evidence="1" type="ORF">SY1_24030</name>
</gene>
<dbReference type="AlphaFoldDB" id="A0AB94IYY1"/>
<keyword evidence="2" id="KW-1185">Reference proteome</keyword>
<accession>A0AB94IYY1</accession>
<organism evidence="1 2">
    <name type="scientific">Fretibacterium fastidiosum</name>
    <dbReference type="NCBI Taxonomy" id="651822"/>
    <lineage>
        <taxon>Bacteria</taxon>
        <taxon>Thermotogati</taxon>
        <taxon>Synergistota</taxon>
        <taxon>Synergistia</taxon>
        <taxon>Synergistales</taxon>
        <taxon>Aminobacteriaceae</taxon>
        <taxon>Fretibacterium</taxon>
    </lineage>
</organism>
<dbReference type="Proteomes" id="UP000008957">
    <property type="component" value="Chromosome"/>
</dbReference>
<evidence type="ECO:0000313" key="2">
    <source>
        <dbReference type="Proteomes" id="UP000008957"/>
    </source>
</evidence>
<name>A0AB94IYY1_9BACT</name>
<reference evidence="1 2" key="2">
    <citation type="submission" date="2010-03" db="EMBL/GenBank/DDBJ databases">
        <authorList>
            <person name="Pajon A."/>
        </authorList>
    </citation>
    <scope>NUCLEOTIDE SEQUENCE [LARGE SCALE GENOMIC DNA]</scope>
    <source>
        <strain evidence="1 2">SGP1</strain>
    </source>
</reference>
<sequence length="63" mass="7168">MKNNASWIFLIITLFSTHLSAESYWTPLERMENGYCVREHAVMVTTAASIPESAILILELKLI</sequence>
<evidence type="ECO:0000313" key="1">
    <source>
        <dbReference type="EMBL" id="CBL29033.1"/>
    </source>
</evidence>